<dbReference type="GO" id="GO:0043023">
    <property type="term" value="F:ribosomal large subunit binding"/>
    <property type="evidence" value="ECO:0007669"/>
    <property type="project" value="TreeGrafter"/>
</dbReference>
<evidence type="ECO:0000256" key="3">
    <source>
        <dbReference type="ARBA" id="ARBA00024909"/>
    </source>
</evidence>
<dbReference type="PANTHER" id="PTHR20982:SF3">
    <property type="entry name" value="MITOCHONDRIAL RIBOSOME RECYCLING FACTOR PSEUDO 1"/>
    <property type="match status" value="1"/>
</dbReference>
<dbReference type="GO" id="GO:0005739">
    <property type="term" value="C:mitochondrion"/>
    <property type="evidence" value="ECO:0007669"/>
    <property type="project" value="TreeGrafter"/>
</dbReference>
<dbReference type="InParanoid" id="A0A218Z9I0"/>
<comment type="function">
    <text evidence="3">Necessary for protein synthesis in mitochondria. Functions as a ribosome recycling factor in mitochondria.</text>
</comment>
<evidence type="ECO:0000256" key="4">
    <source>
        <dbReference type="SAM" id="MobiDB-lite"/>
    </source>
</evidence>
<keyword evidence="2" id="KW-0648">Protein biosynthesis</keyword>
<dbReference type="STRING" id="503106.A0A218Z9I0"/>
<evidence type="ECO:0000256" key="2">
    <source>
        <dbReference type="ARBA" id="ARBA00022917"/>
    </source>
</evidence>
<dbReference type="Gene3D" id="3.30.1360.40">
    <property type="match status" value="1"/>
</dbReference>
<comment type="similarity">
    <text evidence="1">Belongs to the RRF family.</text>
</comment>
<evidence type="ECO:0000256" key="1">
    <source>
        <dbReference type="ARBA" id="ARBA00005912"/>
    </source>
</evidence>
<dbReference type="OrthoDB" id="407355at2759"/>
<dbReference type="FunCoup" id="A0A218Z9I0">
    <property type="interactions" value="68"/>
</dbReference>
<dbReference type="GO" id="GO:0006412">
    <property type="term" value="P:translation"/>
    <property type="evidence" value="ECO:0007669"/>
    <property type="project" value="UniProtKB-KW"/>
</dbReference>
<dbReference type="Pfam" id="PF01765">
    <property type="entry name" value="RRF"/>
    <property type="match status" value="1"/>
</dbReference>
<accession>A0A218Z9I0</accession>
<dbReference type="EMBL" id="MZNU01000093">
    <property type="protein sequence ID" value="OWP04729.1"/>
    <property type="molecule type" value="Genomic_DNA"/>
</dbReference>
<reference evidence="6 7" key="1">
    <citation type="submission" date="2017-04" db="EMBL/GenBank/DDBJ databases">
        <title>Draft genome sequence of Marssonina coronaria NL1: causal agent of apple blotch.</title>
        <authorList>
            <person name="Cheng Q."/>
        </authorList>
    </citation>
    <scope>NUCLEOTIDE SEQUENCE [LARGE SCALE GENOMIC DNA]</scope>
    <source>
        <strain evidence="6 7">NL1</strain>
    </source>
</reference>
<organism evidence="6 7">
    <name type="scientific">Diplocarpon coronariae</name>
    <dbReference type="NCBI Taxonomy" id="2795749"/>
    <lineage>
        <taxon>Eukaryota</taxon>
        <taxon>Fungi</taxon>
        <taxon>Dikarya</taxon>
        <taxon>Ascomycota</taxon>
        <taxon>Pezizomycotina</taxon>
        <taxon>Leotiomycetes</taxon>
        <taxon>Helotiales</taxon>
        <taxon>Drepanopezizaceae</taxon>
        <taxon>Diplocarpon</taxon>
    </lineage>
</organism>
<dbReference type="SUPFAM" id="SSF55194">
    <property type="entry name" value="Ribosome recycling factor, RRF"/>
    <property type="match status" value="1"/>
</dbReference>
<proteinExistence type="inferred from homology"/>
<evidence type="ECO:0000313" key="6">
    <source>
        <dbReference type="EMBL" id="OWP04729.1"/>
    </source>
</evidence>
<dbReference type="Gene3D" id="1.10.132.20">
    <property type="entry name" value="Ribosome-recycling factor"/>
    <property type="match status" value="1"/>
</dbReference>
<gene>
    <name evidence="6" type="ORF">B2J93_4011</name>
</gene>
<dbReference type="InterPro" id="IPR023584">
    <property type="entry name" value="Ribosome_recyc_fac_dom"/>
</dbReference>
<protein>
    <recommendedName>
        <fullName evidence="5">Ribosome recycling factor domain-containing protein</fullName>
    </recommendedName>
</protein>
<sequence length="248" mass="27441">MSILRRSCAPAAQLSKPTIPLSFHREFSQTPSLLKKKGRPDREETEAASSQEVEVEDPYDFSTLNSGIERVLEKLKVDLSKLRTGGRFNPEVLENLRVHLVKDSKTSEKLGVLAQVLPKGGRSLMILVGEKDHVKPVISAIQGSKDLNLQPVQDAKNATQLNVPIPPPTKESRDLAISTASKTGETASVGIRSVRGAMQKRLRAMELKKAARPDDLRRAHKEMEKIVEKGFTDVKMTVDAARKNMEQS</sequence>
<dbReference type="InterPro" id="IPR036191">
    <property type="entry name" value="RRF_sf"/>
</dbReference>
<dbReference type="Proteomes" id="UP000242519">
    <property type="component" value="Unassembled WGS sequence"/>
</dbReference>
<dbReference type="AlphaFoldDB" id="A0A218Z9I0"/>
<dbReference type="PANTHER" id="PTHR20982">
    <property type="entry name" value="RIBOSOME RECYCLING FACTOR"/>
    <property type="match status" value="1"/>
</dbReference>
<keyword evidence="7" id="KW-1185">Reference proteome</keyword>
<comment type="caution">
    <text evidence="6">The sequence shown here is derived from an EMBL/GenBank/DDBJ whole genome shotgun (WGS) entry which is preliminary data.</text>
</comment>
<dbReference type="InterPro" id="IPR002661">
    <property type="entry name" value="Ribosome_recyc_fac"/>
</dbReference>
<feature type="domain" description="Ribosome recycling factor" evidence="5">
    <location>
        <begin position="75"/>
        <end position="244"/>
    </location>
</feature>
<feature type="region of interest" description="Disordered" evidence="4">
    <location>
        <begin position="30"/>
        <end position="56"/>
    </location>
</feature>
<evidence type="ECO:0000313" key="7">
    <source>
        <dbReference type="Proteomes" id="UP000242519"/>
    </source>
</evidence>
<evidence type="ECO:0000259" key="5">
    <source>
        <dbReference type="Pfam" id="PF01765"/>
    </source>
</evidence>
<name>A0A218Z9I0_9HELO</name>